<comment type="caution">
    <text evidence="2">The sequence shown here is derived from an EMBL/GenBank/DDBJ whole genome shotgun (WGS) entry which is preliminary data.</text>
</comment>
<reference evidence="2" key="1">
    <citation type="submission" date="2018-08" db="EMBL/GenBank/DDBJ databases">
        <authorList>
            <person name="Guldener U."/>
        </authorList>
    </citation>
    <scope>NUCLEOTIDE SEQUENCE</scope>
    <source>
        <strain evidence="2">UB2</strain>
    </source>
</reference>
<protein>
    <submittedName>
        <fullName evidence="2">Uncharacterized protein</fullName>
    </submittedName>
</protein>
<dbReference type="Proteomes" id="UP000658997">
    <property type="component" value="Unassembled WGS sequence"/>
</dbReference>
<evidence type="ECO:0000256" key="1">
    <source>
        <dbReference type="SAM" id="MobiDB-lite"/>
    </source>
</evidence>
<feature type="region of interest" description="Disordered" evidence="1">
    <location>
        <begin position="85"/>
        <end position="107"/>
    </location>
</feature>
<organism evidence="2 3">
    <name type="scientific">Ustilago bromivora</name>
    <dbReference type="NCBI Taxonomy" id="307758"/>
    <lineage>
        <taxon>Eukaryota</taxon>
        <taxon>Fungi</taxon>
        <taxon>Dikarya</taxon>
        <taxon>Basidiomycota</taxon>
        <taxon>Ustilaginomycotina</taxon>
        <taxon>Ustilaginomycetes</taxon>
        <taxon>Ustilaginales</taxon>
        <taxon>Ustilaginaceae</taxon>
        <taxon>Ustilago</taxon>
    </lineage>
</organism>
<accession>A0A8H8QMN0</accession>
<evidence type="ECO:0000313" key="3">
    <source>
        <dbReference type="Proteomes" id="UP000658997"/>
    </source>
</evidence>
<sequence length="205" mass="21653">MRHQVGCAMASIIKFASFPEGNESRAGQGLDHYNVESFDDMGVNDDYQQEELAVRRLAATTSSSSSVASALLAASATTTSTAAVSASSTSSAAATSTTSSSNSAYSGISPSSIIRRLSQNVQVPDKSRCPNCNDASFDSYIVGLAQANPTSKFASISWTNDTRIPVNQGIGFDEFQVEITRLFNEQDTATSNAGNFKVSGRPCFE</sequence>
<gene>
    <name evidence="2" type="ORF">UBRO2_03392</name>
</gene>
<keyword evidence="3" id="KW-1185">Reference proteome</keyword>
<feature type="compositionally biased region" description="Low complexity" evidence="1">
    <location>
        <begin position="85"/>
        <end position="104"/>
    </location>
</feature>
<name>A0A8H8QMN0_9BASI</name>
<evidence type="ECO:0000313" key="2">
    <source>
        <dbReference type="EMBL" id="SYW80124.1"/>
    </source>
</evidence>
<dbReference type="AlphaFoldDB" id="A0A8H8QMN0"/>
<proteinExistence type="predicted"/>
<dbReference type="EMBL" id="ULHB01000063">
    <property type="protein sequence ID" value="SYW80124.1"/>
    <property type="molecule type" value="Genomic_DNA"/>
</dbReference>